<dbReference type="InterPro" id="IPR007387">
    <property type="entry name" value="TRAP_DctQ"/>
</dbReference>
<feature type="region of interest" description="Disordered" evidence="10">
    <location>
        <begin position="179"/>
        <end position="200"/>
    </location>
</feature>
<evidence type="ECO:0000256" key="3">
    <source>
        <dbReference type="ARBA" id="ARBA00022475"/>
    </source>
</evidence>
<evidence type="ECO:0000256" key="5">
    <source>
        <dbReference type="ARBA" id="ARBA00022692"/>
    </source>
</evidence>
<organism evidence="12 13">
    <name type="scientific">Thiorhodovibrio frisius</name>
    <dbReference type="NCBI Taxonomy" id="631362"/>
    <lineage>
        <taxon>Bacteria</taxon>
        <taxon>Pseudomonadati</taxon>
        <taxon>Pseudomonadota</taxon>
        <taxon>Gammaproteobacteria</taxon>
        <taxon>Chromatiales</taxon>
        <taxon>Chromatiaceae</taxon>
        <taxon>Thiorhodovibrio</taxon>
    </lineage>
</organism>
<gene>
    <name evidence="12" type="ORF">Thi970DRAFT_02967</name>
</gene>
<reference evidence="13" key="1">
    <citation type="submission" date="2011-06" db="EMBL/GenBank/DDBJ databases">
        <authorList>
            <consortium name="US DOE Joint Genome Institute (JGI-PGF)"/>
            <person name="Lucas S."/>
            <person name="Han J."/>
            <person name="Lapidus A."/>
            <person name="Cheng J.-F."/>
            <person name="Goodwin L."/>
            <person name="Pitluck S."/>
            <person name="Peters L."/>
            <person name="Land M.L."/>
            <person name="Hauser L."/>
            <person name="Vogl K."/>
            <person name="Liu Z."/>
            <person name="Overmann J."/>
            <person name="Frigaard N.-U."/>
            <person name="Bryant D.A."/>
            <person name="Woyke T.J."/>
        </authorList>
    </citation>
    <scope>NUCLEOTIDE SEQUENCE [LARGE SCALE GENOMIC DNA]</scope>
    <source>
        <strain evidence="13">970</strain>
    </source>
</reference>
<proteinExistence type="inferred from homology"/>
<comment type="similarity">
    <text evidence="8 9">Belongs to the TRAP transporter small permease family.</text>
</comment>
<feature type="transmembrane region" description="Helical" evidence="9">
    <location>
        <begin position="49"/>
        <end position="74"/>
    </location>
</feature>
<evidence type="ECO:0000256" key="9">
    <source>
        <dbReference type="RuleBase" id="RU369079"/>
    </source>
</evidence>
<dbReference type="eggNOG" id="COG3090">
    <property type="taxonomic scope" value="Bacteria"/>
</dbReference>
<feature type="transmembrane region" description="Helical" evidence="9">
    <location>
        <begin position="128"/>
        <end position="150"/>
    </location>
</feature>
<comment type="subcellular location">
    <subcellularLocation>
        <location evidence="1 9">Cell inner membrane</location>
        <topology evidence="1 9">Multi-pass membrane protein</topology>
    </subcellularLocation>
</comment>
<evidence type="ECO:0000256" key="4">
    <source>
        <dbReference type="ARBA" id="ARBA00022519"/>
    </source>
</evidence>
<keyword evidence="5 9" id="KW-0812">Transmembrane</keyword>
<keyword evidence="7 9" id="KW-0472">Membrane</keyword>
<protein>
    <recommendedName>
        <fullName evidence="9">TRAP transporter small permease protein</fullName>
    </recommendedName>
</protein>
<evidence type="ECO:0000313" key="12">
    <source>
        <dbReference type="EMBL" id="EIC22689.1"/>
    </source>
</evidence>
<dbReference type="InterPro" id="IPR055348">
    <property type="entry name" value="DctQ"/>
</dbReference>
<evidence type="ECO:0000256" key="7">
    <source>
        <dbReference type="ARBA" id="ARBA00023136"/>
    </source>
</evidence>
<comment type="subunit">
    <text evidence="9">The complex comprises the extracytoplasmic solute receptor protein and the two transmembrane proteins.</text>
</comment>
<sequence>MRALLRLLNQLEEAVIALLLVTMTLLVFFEVVLRYGFSTGLTWGQEGTLYLSAWFVLFGVSYGLKVGAHIAVDFFVRLLPPLAQRLLSLVAVTLALVYCGLFIYGGWIYLAKMQKIGIELEDIPVPTWVADGILVVGFGMLSARLLILFWKIARGETTGFGHHDEAEDSLELAAAIRNQASQNQASQHQAGQNQVEGQGA</sequence>
<dbReference type="Pfam" id="PF04290">
    <property type="entry name" value="DctQ"/>
    <property type="match status" value="1"/>
</dbReference>
<keyword evidence="6 9" id="KW-1133">Transmembrane helix</keyword>
<dbReference type="STRING" id="631362.Thi970DRAFT_02967"/>
<comment type="function">
    <text evidence="9">Part of the tripartite ATP-independent periplasmic (TRAP) transport system.</text>
</comment>
<dbReference type="PANTHER" id="PTHR35011">
    <property type="entry name" value="2,3-DIKETO-L-GULONATE TRAP TRANSPORTER SMALL PERMEASE PROTEIN YIAM"/>
    <property type="match status" value="1"/>
</dbReference>
<dbReference type="Proteomes" id="UP000002964">
    <property type="component" value="Unassembled WGS sequence"/>
</dbReference>
<dbReference type="RefSeq" id="WP_009149669.1">
    <property type="nucleotide sequence ID" value="NZ_CP121471.1"/>
</dbReference>
<keyword evidence="4 9" id="KW-0997">Cell inner membrane</keyword>
<name>H8Z2J6_9GAMM</name>
<dbReference type="PANTHER" id="PTHR35011:SF2">
    <property type="entry name" value="2,3-DIKETO-L-GULONATE TRAP TRANSPORTER SMALL PERMEASE PROTEIN YIAM"/>
    <property type="match status" value="1"/>
</dbReference>
<dbReference type="EMBL" id="JH603169">
    <property type="protein sequence ID" value="EIC22689.1"/>
    <property type="molecule type" value="Genomic_DNA"/>
</dbReference>
<evidence type="ECO:0000256" key="1">
    <source>
        <dbReference type="ARBA" id="ARBA00004429"/>
    </source>
</evidence>
<evidence type="ECO:0000256" key="6">
    <source>
        <dbReference type="ARBA" id="ARBA00022989"/>
    </source>
</evidence>
<feature type="compositionally biased region" description="Low complexity" evidence="10">
    <location>
        <begin position="179"/>
        <end position="194"/>
    </location>
</feature>
<evidence type="ECO:0000256" key="2">
    <source>
        <dbReference type="ARBA" id="ARBA00022448"/>
    </source>
</evidence>
<feature type="transmembrane region" description="Helical" evidence="9">
    <location>
        <begin position="86"/>
        <end position="108"/>
    </location>
</feature>
<reference evidence="12 13" key="2">
    <citation type="submission" date="2011-11" db="EMBL/GenBank/DDBJ databases">
        <authorList>
            <consortium name="US DOE Joint Genome Institute"/>
            <person name="Lucas S."/>
            <person name="Han J."/>
            <person name="Lapidus A."/>
            <person name="Cheng J.-F."/>
            <person name="Goodwin L."/>
            <person name="Pitluck S."/>
            <person name="Peters L."/>
            <person name="Ovchinnikova G."/>
            <person name="Zhang X."/>
            <person name="Detter J.C."/>
            <person name="Han C."/>
            <person name="Tapia R."/>
            <person name="Land M."/>
            <person name="Hauser L."/>
            <person name="Kyrpides N."/>
            <person name="Ivanova N."/>
            <person name="Pagani I."/>
            <person name="Vogl K."/>
            <person name="Liu Z."/>
            <person name="Overmann J."/>
            <person name="Frigaard N.-U."/>
            <person name="Bryant D."/>
            <person name="Woyke T."/>
        </authorList>
    </citation>
    <scope>NUCLEOTIDE SEQUENCE [LARGE SCALE GENOMIC DNA]</scope>
    <source>
        <strain evidence="12 13">970</strain>
    </source>
</reference>
<feature type="domain" description="Tripartite ATP-independent periplasmic transporters DctQ component" evidence="11">
    <location>
        <begin position="23"/>
        <end position="154"/>
    </location>
</feature>
<evidence type="ECO:0000256" key="8">
    <source>
        <dbReference type="ARBA" id="ARBA00038436"/>
    </source>
</evidence>
<feature type="transmembrane region" description="Helical" evidence="9">
    <location>
        <begin position="14"/>
        <end position="37"/>
    </location>
</feature>
<dbReference type="AlphaFoldDB" id="H8Z2J6"/>
<dbReference type="GO" id="GO:0005886">
    <property type="term" value="C:plasma membrane"/>
    <property type="evidence" value="ECO:0007669"/>
    <property type="project" value="UniProtKB-SubCell"/>
</dbReference>
<keyword evidence="2 9" id="KW-0813">Transport</keyword>
<keyword evidence="13" id="KW-1185">Reference proteome</keyword>
<evidence type="ECO:0000256" key="10">
    <source>
        <dbReference type="SAM" id="MobiDB-lite"/>
    </source>
</evidence>
<dbReference type="HOGENOM" id="CLU_086356_3_2_6"/>
<evidence type="ECO:0000259" key="11">
    <source>
        <dbReference type="Pfam" id="PF04290"/>
    </source>
</evidence>
<dbReference type="GO" id="GO:0022857">
    <property type="term" value="F:transmembrane transporter activity"/>
    <property type="evidence" value="ECO:0007669"/>
    <property type="project" value="UniProtKB-UniRule"/>
</dbReference>
<dbReference type="GO" id="GO:0015740">
    <property type="term" value="P:C4-dicarboxylate transport"/>
    <property type="evidence" value="ECO:0007669"/>
    <property type="project" value="TreeGrafter"/>
</dbReference>
<accession>H8Z2J6</accession>
<keyword evidence="3" id="KW-1003">Cell membrane</keyword>
<evidence type="ECO:0000313" key="13">
    <source>
        <dbReference type="Proteomes" id="UP000002964"/>
    </source>
</evidence>